<reference evidence="2 3" key="1">
    <citation type="submission" date="2022-03" db="EMBL/GenBank/DDBJ databases">
        <title>Genome data of Colletotrichum spp.</title>
        <authorList>
            <person name="Utami Y.D."/>
            <person name="Hiruma K."/>
        </authorList>
    </citation>
    <scope>NUCLEOTIDE SEQUENCE [LARGE SCALE GENOMIC DNA]</scope>
    <source>
        <strain evidence="2 3">MAFF 239500</strain>
    </source>
</reference>
<proteinExistence type="predicted"/>
<feature type="compositionally biased region" description="Polar residues" evidence="1">
    <location>
        <begin position="9"/>
        <end position="21"/>
    </location>
</feature>
<dbReference type="EMBL" id="BQXU01000017">
    <property type="protein sequence ID" value="GKT46747.1"/>
    <property type="molecule type" value="Genomic_DNA"/>
</dbReference>
<evidence type="ECO:0000313" key="2">
    <source>
        <dbReference type="EMBL" id="GKT46747.1"/>
    </source>
</evidence>
<feature type="compositionally biased region" description="Polar residues" evidence="1">
    <location>
        <begin position="134"/>
        <end position="144"/>
    </location>
</feature>
<feature type="compositionally biased region" description="Polar residues" evidence="1">
    <location>
        <begin position="98"/>
        <end position="117"/>
    </location>
</feature>
<dbReference type="AlphaFoldDB" id="A0AA37NYZ0"/>
<comment type="caution">
    <text evidence="2">The sequence shown here is derived from an EMBL/GenBank/DDBJ whole genome shotgun (WGS) entry which is preliminary data.</text>
</comment>
<dbReference type="RefSeq" id="XP_049129097.1">
    <property type="nucleotide sequence ID" value="XM_049273140.1"/>
</dbReference>
<evidence type="ECO:0000313" key="3">
    <source>
        <dbReference type="Proteomes" id="UP001055115"/>
    </source>
</evidence>
<gene>
    <name evidence="2" type="ORF">ColSpa_06928</name>
</gene>
<evidence type="ECO:0000256" key="1">
    <source>
        <dbReference type="SAM" id="MobiDB-lite"/>
    </source>
</evidence>
<dbReference type="GeneID" id="73327730"/>
<sequence length="144" mass="16075">MRHSRAQHQSHSFPNSDDTIQADSQVTDEVFLNNVKRPRNAVLEQGMNRLQDLEGDTTALAPEHIFRPWRQIVVGRGSKIRELGGGSSIGLRTEVSSEKTPSTGNQDISTSTFSNDSVRFGRRASRLFNESDPDATSRNSYSRI</sequence>
<organism evidence="2 3">
    <name type="scientific">Colletotrichum spaethianum</name>
    <dbReference type="NCBI Taxonomy" id="700344"/>
    <lineage>
        <taxon>Eukaryota</taxon>
        <taxon>Fungi</taxon>
        <taxon>Dikarya</taxon>
        <taxon>Ascomycota</taxon>
        <taxon>Pezizomycotina</taxon>
        <taxon>Sordariomycetes</taxon>
        <taxon>Hypocreomycetidae</taxon>
        <taxon>Glomerellales</taxon>
        <taxon>Glomerellaceae</taxon>
        <taxon>Colletotrichum</taxon>
        <taxon>Colletotrichum spaethianum species complex</taxon>
    </lineage>
</organism>
<keyword evidence="3" id="KW-1185">Reference proteome</keyword>
<protein>
    <submittedName>
        <fullName evidence="2">Uncharacterized protein</fullName>
    </submittedName>
</protein>
<name>A0AA37NYZ0_9PEZI</name>
<feature type="region of interest" description="Disordered" evidence="1">
    <location>
        <begin position="80"/>
        <end position="144"/>
    </location>
</feature>
<feature type="region of interest" description="Disordered" evidence="1">
    <location>
        <begin position="1"/>
        <end position="21"/>
    </location>
</feature>
<accession>A0AA37NYZ0</accession>
<dbReference type="Proteomes" id="UP001055115">
    <property type="component" value="Unassembled WGS sequence"/>
</dbReference>